<dbReference type="Proteomes" id="UP000322873">
    <property type="component" value="Unassembled WGS sequence"/>
</dbReference>
<dbReference type="EMBL" id="VICG01000007">
    <property type="protein sequence ID" value="KAA8570520.1"/>
    <property type="molecule type" value="Genomic_DNA"/>
</dbReference>
<protein>
    <recommendedName>
        <fullName evidence="1">Thiolase-like protein type 1 additional C-terminal domain-containing protein</fullName>
    </recommendedName>
</protein>
<dbReference type="Pfam" id="PF18313">
    <property type="entry name" value="TLP1_add_C"/>
    <property type="match status" value="1"/>
</dbReference>
<dbReference type="Gene3D" id="2.40.50.840">
    <property type="match status" value="1"/>
</dbReference>
<gene>
    <name evidence="2" type="ORF">EYC84_002788</name>
</gene>
<organism evidence="2 3">
    <name type="scientific">Monilinia fructicola</name>
    <name type="common">Brown rot fungus</name>
    <name type="synonym">Ciboria fructicola</name>
    <dbReference type="NCBI Taxonomy" id="38448"/>
    <lineage>
        <taxon>Eukaryota</taxon>
        <taxon>Fungi</taxon>
        <taxon>Dikarya</taxon>
        <taxon>Ascomycota</taxon>
        <taxon>Pezizomycotina</taxon>
        <taxon>Leotiomycetes</taxon>
        <taxon>Helotiales</taxon>
        <taxon>Sclerotiniaceae</taxon>
        <taxon>Monilinia</taxon>
    </lineage>
</organism>
<dbReference type="VEuPathDB" id="FungiDB:MFRU_031g00530"/>
<dbReference type="AlphaFoldDB" id="A0A5M9JPE4"/>
<dbReference type="InterPro" id="IPR040771">
    <property type="entry name" value="TLP1_add_C"/>
</dbReference>
<evidence type="ECO:0000313" key="3">
    <source>
        <dbReference type="Proteomes" id="UP000322873"/>
    </source>
</evidence>
<evidence type="ECO:0000313" key="2">
    <source>
        <dbReference type="EMBL" id="KAA8570520.1"/>
    </source>
</evidence>
<accession>A0A5M9JPE4</accession>
<comment type="caution">
    <text evidence="2">The sequence shown here is derived from an EMBL/GenBank/DDBJ whole genome shotgun (WGS) entry which is preliminary data.</text>
</comment>
<evidence type="ECO:0000259" key="1">
    <source>
        <dbReference type="Pfam" id="PF18313"/>
    </source>
</evidence>
<name>A0A5M9JPE4_MONFR</name>
<proteinExistence type="predicted"/>
<keyword evidence="3" id="KW-1185">Reference proteome</keyword>
<reference evidence="2 3" key="1">
    <citation type="submission" date="2019-06" db="EMBL/GenBank/DDBJ databases">
        <title>Genome Sequence of the Brown Rot Fungal Pathogen Monilinia fructicola.</title>
        <authorList>
            <person name="De Miccolis Angelini R.M."/>
            <person name="Landi L."/>
            <person name="Abate D."/>
            <person name="Pollastro S."/>
            <person name="Romanazzi G."/>
            <person name="Faretra F."/>
        </authorList>
    </citation>
    <scope>NUCLEOTIDE SEQUENCE [LARGE SCALE GENOMIC DNA]</scope>
    <source>
        <strain evidence="2 3">Mfrc123</strain>
    </source>
</reference>
<feature type="domain" description="Thiolase-like protein type 1 additional C-terminal" evidence="1">
    <location>
        <begin position="19"/>
        <end position="79"/>
    </location>
</feature>
<sequence>MQMQIPGYIMKVKTANKSQTYTVQFSRRNEPEIGFVIGRLKKNGKRFVANAGDEKTLRSLVKDDGEEVIGRSGWVWMEENGKRNLFGGWTIWLNDSGGFGVIVWRSARELKLGRKIIVVGAVKARSMMSCVDF</sequence>